<name>A0ABD0VSH2_DENTH</name>
<sequence>MFTTAAKIRSFSSIFYSYFFRSLTRSLPLHLQLHSLSNGRHSTATIHHENPVPTSTRSLNIALISLSKSRRFDSAISLYSSARCSGISPDFTTLNIIINCCSEIGRSNLALQLFDEITQGVTLQTLSHSQL</sequence>
<proteinExistence type="predicted"/>
<accession>A0ABD0VSH2</accession>
<gene>
    <name evidence="2" type="ORF">M5K25_002296</name>
</gene>
<reference evidence="2 3" key="1">
    <citation type="journal article" date="2024" name="Plant Biotechnol. J.">
        <title>Dendrobium thyrsiflorum genome and its molecular insights into genes involved in important horticultural traits.</title>
        <authorList>
            <person name="Chen B."/>
            <person name="Wang J.Y."/>
            <person name="Zheng P.J."/>
            <person name="Li K.L."/>
            <person name="Liang Y.M."/>
            <person name="Chen X.F."/>
            <person name="Zhang C."/>
            <person name="Zhao X."/>
            <person name="He X."/>
            <person name="Zhang G.Q."/>
            <person name="Liu Z.J."/>
            <person name="Xu Q."/>
        </authorList>
    </citation>
    <scope>NUCLEOTIDE SEQUENCE [LARGE SCALE GENOMIC DNA]</scope>
    <source>
        <strain evidence="2">GZMU011</strain>
    </source>
</reference>
<dbReference type="NCBIfam" id="TIGR00756">
    <property type="entry name" value="PPR"/>
    <property type="match status" value="2"/>
</dbReference>
<keyword evidence="3" id="KW-1185">Reference proteome</keyword>
<dbReference type="AlphaFoldDB" id="A0ABD0VSH2"/>
<dbReference type="EMBL" id="JANQDX010000002">
    <property type="protein sequence ID" value="KAL0928060.1"/>
    <property type="molecule type" value="Genomic_DNA"/>
</dbReference>
<dbReference type="InterPro" id="IPR011990">
    <property type="entry name" value="TPR-like_helical_dom_sf"/>
</dbReference>
<keyword evidence="1" id="KW-0677">Repeat</keyword>
<protein>
    <recommendedName>
        <fullName evidence="4">Pentatricopeptide repeat-containing protein</fullName>
    </recommendedName>
</protein>
<evidence type="ECO:0000313" key="3">
    <source>
        <dbReference type="Proteomes" id="UP001552299"/>
    </source>
</evidence>
<comment type="caution">
    <text evidence="2">The sequence shown here is derived from an EMBL/GenBank/DDBJ whole genome shotgun (WGS) entry which is preliminary data.</text>
</comment>
<evidence type="ECO:0000256" key="1">
    <source>
        <dbReference type="ARBA" id="ARBA00022737"/>
    </source>
</evidence>
<dbReference type="Gene3D" id="1.25.40.10">
    <property type="entry name" value="Tetratricopeptide repeat domain"/>
    <property type="match status" value="1"/>
</dbReference>
<dbReference type="InterPro" id="IPR002885">
    <property type="entry name" value="PPR_rpt"/>
</dbReference>
<dbReference type="Proteomes" id="UP001552299">
    <property type="component" value="Unassembled WGS sequence"/>
</dbReference>
<organism evidence="2 3">
    <name type="scientific">Dendrobium thyrsiflorum</name>
    <name type="common">Pinecone-like raceme dendrobium</name>
    <name type="synonym">Orchid</name>
    <dbReference type="NCBI Taxonomy" id="117978"/>
    <lineage>
        <taxon>Eukaryota</taxon>
        <taxon>Viridiplantae</taxon>
        <taxon>Streptophyta</taxon>
        <taxon>Embryophyta</taxon>
        <taxon>Tracheophyta</taxon>
        <taxon>Spermatophyta</taxon>
        <taxon>Magnoliopsida</taxon>
        <taxon>Liliopsida</taxon>
        <taxon>Asparagales</taxon>
        <taxon>Orchidaceae</taxon>
        <taxon>Epidendroideae</taxon>
        <taxon>Malaxideae</taxon>
        <taxon>Dendrobiinae</taxon>
        <taxon>Dendrobium</taxon>
    </lineage>
</organism>
<dbReference type="Pfam" id="PF01535">
    <property type="entry name" value="PPR"/>
    <property type="match status" value="1"/>
</dbReference>
<evidence type="ECO:0000313" key="2">
    <source>
        <dbReference type="EMBL" id="KAL0928060.1"/>
    </source>
</evidence>
<evidence type="ECO:0008006" key="4">
    <source>
        <dbReference type="Google" id="ProtNLM"/>
    </source>
</evidence>